<organism evidence="1 2">
    <name type="scientific">Somion occarium</name>
    <dbReference type="NCBI Taxonomy" id="3059160"/>
    <lineage>
        <taxon>Eukaryota</taxon>
        <taxon>Fungi</taxon>
        <taxon>Dikarya</taxon>
        <taxon>Basidiomycota</taxon>
        <taxon>Agaricomycotina</taxon>
        <taxon>Agaricomycetes</taxon>
        <taxon>Polyporales</taxon>
        <taxon>Cerrenaceae</taxon>
        <taxon>Somion</taxon>
    </lineage>
</organism>
<dbReference type="EMBL" id="OZ037948">
    <property type="protein sequence ID" value="CAL1710334.1"/>
    <property type="molecule type" value="Genomic_DNA"/>
</dbReference>
<gene>
    <name evidence="1" type="ORF">GFSPODELE1_LOCUS7769</name>
</gene>
<keyword evidence="2" id="KW-1185">Reference proteome</keyword>
<sequence length="110" mass="12468">MSPPMVYCYVPKPEFLLRRAIDKNLAQFKRGDIMGEASARKKAICDIIKEVGLTGKARMEFVNIEEDCYMAIALGHNYSVDGVKVTRDDVERVKMVLETTCDPIWLPIAE</sequence>
<reference evidence="2" key="1">
    <citation type="submission" date="2024-04" db="EMBL/GenBank/DDBJ databases">
        <authorList>
            <person name="Shaw F."/>
            <person name="Minotto A."/>
        </authorList>
    </citation>
    <scope>NUCLEOTIDE SEQUENCE [LARGE SCALE GENOMIC DNA]</scope>
</reference>
<evidence type="ECO:0000313" key="2">
    <source>
        <dbReference type="Proteomes" id="UP001497453"/>
    </source>
</evidence>
<proteinExistence type="predicted"/>
<dbReference type="Proteomes" id="UP001497453">
    <property type="component" value="Chromosome 5"/>
</dbReference>
<protein>
    <submittedName>
        <fullName evidence="1">Uncharacterized protein</fullName>
    </submittedName>
</protein>
<name>A0ABP1DUN0_9APHY</name>
<evidence type="ECO:0000313" key="1">
    <source>
        <dbReference type="EMBL" id="CAL1710334.1"/>
    </source>
</evidence>
<accession>A0ABP1DUN0</accession>